<accession>A0A0E9TKH0</accession>
<proteinExistence type="predicted"/>
<evidence type="ECO:0000313" key="1">
    <source>
        <dbReference type="EMBL" id="JAH54184.1"/>
    </source>
</evidence>
<name>A0A0E9TKH0_ANGAN</name>
<dbReference type="EMBL" id="GBXM01054393">
    <property type="protein sequence ID" value="JAH54184.1"/>
    <property type="molecule type" value="Transcribed_RNA"/>
</dbReference>
<reference evidence="1" key="1">
    <citation type="submission" date="2014-11" db="EMBL/GenBank/DDBJ databases">
        <authorList>
            <person name="Amaro Gonzalez C."/>
        </authorList>
    </citation>
    <scope>NUCLEOTIDE SEQUENCE</scope>
</reference>
<protein>
    <submittedName>
        <fullName evidence="1">Uncharacterized protein</fullName>
    </submittedName>
</protein>
<dbReference type="AlphaFoldDB" id="A0A0E9TKH0"/>
<reference evidence="1" key="2">
    <citation type="journal article" date="2015" name="Fish Shellfish Immunol.">
        <title>Early steps in the European eel (Anguilla anguilla)-Vibrio vulnificus interaction in the gills: Role of the RtxA13 toxin.</title>
        <authorList>
            <person name="Callol A."/>
            <person name="Pajuelo D."/>
            <person name="Ebbesson L."/>
            <person name="Teles M."/>
            <person name="MacKenzie S."/>
            <person name="Amaro C."/>
        </authorList>
    </citation>
    <scope>NUCLEOTIDE SEQUENCE</scope>
</reference>
<organism evidence="1">
    <name type="scientific">Anguilla anguilla</name>
    <name type="common">European freshwater eel</name>
    <name type="synonym">Muraena anguilla</name>
    <dbReference type="NCBI Taxonomy" id="7936"/>
    <lineage>
        <taxon>Eukaryota</taxon>
        <taxon>Metazoa</taxon>
        <taxon>Chordata</taxon>
        <taxon>Craniata</taxon>
        <taxon>Vertebrata</taxon>
        <taxon>Euteleostomi</taxon>
        <taxon>Actinopterygii</taxon>
        <taxon>Neopterygii</taxon>
        <taxon>Teleostei</taxon>
        <taxon>Anguilliformes</taxon>
        <taxon>Anguillidae</taxon>
        <taxon>Anguilla</taxon>
    </lineage>
</organism>
<sequence length="17" mass="1990">MYSDLPSVDCILWFTLS</sequence>